<dbReference type="SUPFAM" id="SSF46626">
    <property type="entry name" value="Cytochrome c"/>
    <property type="match status" value="1"/>
</dbReference>
<feature type="signal peptide" evidence="7">
    <location>
        <begin position="1"/>
        <end position="24"/>
    </location>
</feature>
<dbReference type="PANTHER" id="PTHR11961">
    <property type="entry name" value="CYTOCHROME C"/>
    <property type="match status" value="1"/>
</dbReference>
<name>A0A2P7AUU8_9HYPH</name>
<sequence length="124" mass="13306">MNTRFFALGLVGGLTCLTCPLALAQDDGQTAFNNSCRTCHTVKEGDNRQGPNLAGIVGRKAGSLPDYNYSSSMKQSGITWDEANLDQFIANPDQVVKGNSMKPYGGITDAAQRKTIIEFLKSGD</sequence>
<feature type="chain" id="PRO_5015200574" evidence="7">
    <location>
        <begin position="25"/>
        <end position="124"/>
    </location>
</feature>
<dbReference type="Gene3D" id="1.10.760.10">
    <property type="entry name" value="Cytochrome c-like domain"/>
    <property type="match status" value="1"/>
</dbReference>
<proteinExistence type="predicted"/>
<dbReference type="EMBL" id="PGGN01000002">
    <property type="protein sequence ID" value="PSH58002.1"/>
    <property type="molecule type" value="Genomic_DNA"/>
</dbReference>
<comment type="caution">
    <text evidence="9">The sequence shown here is derived from an EMBL/GenBank/DDBJ whole genome shotgun (WGS) entry which is preliminary data.</text>
</comment>
<gene>
    <name evidence="9" type="ORF">CU100_10045</name>
</gene>
<evidence type="ECO:0000313" key="9">
    <source>
        <dbReference type="EMBL" id="PSH58002.1"/>
    </source>
</evidence>
<dbReference type="InterPro" id="IPR036909">
    <property type="entry name" value="Cyt_c-like_dom_sf"/>
</dbReference>
<keyword evidence="4" id="KW-0249">Electron transport</keyword>
<organism evidence="9 10">
    <name type="scientific">Phyllobacterium endophyticum</name>
    <dbReference type="NCBI Taxonomy" id="1149773"/>
    <lineage>
        <taxon>Bacteria</taxon>
        <taxon>Pseudomonadati</taxon>
        <taxon>Pseudomonadota</taxon>
        <taxon>Alphaproteobacteria</taxon>
        <taxon>Hyphomicrobiales</taxon>
        <taxon>Phyllobacteriaceae</taxon>
        <taxon>Phyllobacterium</taxon>
    </lineage>
</organism>
<accession>A0A2P7AUU8</accession>
<dbReference type="GO" id="GO:0046872">
    <property type="term" value="F:metal ion binding"/>
    <property type="evidence" value="ECO:0007669"/>
    <property type="project" value="UniProtKB-KW"/>
</dbReference>
<dbReference type="GO" id="GO:0009055">
    <property type="term" value="F:electron transfer activity"/>
    <property type="evidence" value="ECO:0007669"/>
    <property type="project" value="InterPro"/>
</dbReference>
<evidence type="ECO:0000256" key="6">
    <source>
        <dbReference type="PROSITE-ProRule" id="PRU00433"/>
    </source>
</evidence>
<dbReference type="Proteomes" id="UP000241158">
    <property type="component" value="Unassembled WGS sequence"/>
</dbReference>
<dbReference type="InterPro" id="IPR002327">
    <property type="entry name" value="Cyt_c_1A/1B"/>
</dbReference>
<protein>
    <submittedName>
        <fullName evidence="9">Cytochrome C</fullName>
    </submittedName>
</protein>
<keyword evidence="10" id="KW-1185">Reference proteome</keyword>
<keyword evidence="1" id="KW-0813">Transport</keyword>
<dbReference type="PROSITE" id="PS51007">
    <property type="entry name" value="CYTC"/>
    <property type="match status" value="1"/>
</dbReference>
<evidence type="ECO:0000256" key="7">
    <source>
        <dbReference type="SAM" id="SignalP"/>
    </source>
</evidence>
<dbReference type="AlphaFoldDB" id="A0A2P7AUU8"/>
<keyword evidence="5 6" id="KW-0408">Iron</keyword>
<keyword evidence="2 6" id="KW-0349">Heme</keyword>
<keyword evidence="3 6" id="KW-0479">Metal-binding</keyword>
<evidence type="ECO:0000256" key="2">
    <source>
        <dbReference type="ARBA" id="ARBA00022617"/>
    </source>
</evidence>
<dbReference type="Pfam" id="PF00034">
    <property type="entry name" value="Cytochrom_C"/>
    <property type="match status" value="1"/>
</dbReference>
<dbReference type="GO" id="GO:0020037">
    <property type="term" value="F:heme binding"/>
    <property type="evidence" value="ECO:0007669"/>
    <property type="project" value="InterPro"/>
</dbReference>
<dbReference type="PRINTS" id="PR00604">
    <property type="entry name" value="CYTCHRMECIAB"/>
</dbReference>
<feature type="domain" description="Cytochrome c" evidence="8">
    <location>
        <begin position="23"/>
        <end position="124"/>
    </location>
</feature>
<evidence type="ECO:0000259" key="8">
    <source>
        <dbReference type="PROSITE" id="PS51007"/>
    </source>
</evidence>
<evidence type="ECO:0000256" key="1">
    <source>
        <dbReference type="ARBA" id="ARBA00022448"/>
    </source>
</evidence>
<evidence type="ECO:0000313" key="10">
    <source>
        <dbReference type="Proteomes" id="UP000241158"/>
    </source>
</evidence>
<evidence type="ECO:0000256" key="4">
    <source>
        <dbReference type="ARBA" id="ARBA00022982"/>
    </source>
</evidence>
<evidence type="ECO:0000256" key="3">
    <source>
        <dbReference type="ARBA" id="ARBA00022723"/>
    </source>
</evidence>
<dbReference type="RefSeq" id="WP_106716445.1">
    <property type="nucleotide sequence ID" value="NZ_JACHXT010000001.1"/>
</dbReference>
<reference evidence="10" key="1">
    <citation type="submission" date="2017-11" db="EMBL/GenBank/DDBJ databases">
        <authorList>
            <person name="Kuznetsova I."/>
            <person name="Sazanova A."/>
            <person name="Chirak E."/>
            <person name="Safronova V."/>
            <person name="Willems A."/>
        </authorList>
    </citation>
    <scope>NUCLEOTIDE SEQUENCE [LARGE SCALE GENOMIC DNA]</scope>
    <source>
        <strain evidence="10">PEPV15</strain>
    </source>
</reference>
<dbReference type="OrthoDB" id="9805828at2"/>
<keyword evidence="7" id="KW-0732">Signal</keyword>
<dbReference type="InterPro" id="IPR009056">
    <property type="entry name" value="Cyt_c-like_dom"/>
</dbReference>
<evidence type="ECO:0000256" key="5">
    <source>
        <dbReference type="ARBA" id="ARBA00023004"/>
    </source>
</evidence>